<evidence type="ECO:0000313" key="6">
    <source>
        <dbReference type="EMBL" id="KAF2087670.1"/>
    </source>
</evidence>
<evidence type="ECO:0000256" key="3">
    <source>
        <dbReference type="ARBA" id="ARBA00022827"/>
    </source>
</evidence>
<keyword evidence="2" id="KW-0285">Flavoprotein</keyword>
<sequence length="506" mass="56077">MTMKVEHTDLTIVGAGPTGLLIALLARSLGLSVFIADKAPTLLQVGRADALNARTQQTLELIRVLEELEPQGLKCNTSSTYSNGAFISRQNQWWTSLEHCHRPNFLMIGQSDIEKVLNSRLDIPVHHGYEALDITECTEDGEDCVRTTFKDRIVVSKYAVGADGARSLVRQKLQIPFEGDKPNMIWHVLDTFLDTDFPVCPEIITFQVDGQARVSWIPRERGMARFYVLLDDGTTRAGQAQVEDEIRKFMEPHRVDFKATEWFSTFEVKERVARTYFSPNKRIMLAGDAAHVHAVNGGQGLNTGVADAFALSWRLKLAVSGLPEILESYESERRASAVEVINVAAKLVRSTVKTATEYVQLIERNAGYITGMGVNYPLGSQVVQGKASGIFVPGHRTPDVYLHCRKSGETKRLYTLVSYGKFIVLSLKGISWTPPTTASEYVETWYVSEAVDSPASEPTNAFARMTADGADAAVDVGNEEFIVIRPDMYTGYGGSDVSSYFEGIFH</sequence>
<dbReference type="SUPFAM" id="SSF51905">
    <property type="entry name" value="FAD/NAD(P)-binding domain"/>
    <property type="match status" value="1"/>
</dbReference>
<gene>
    <name evidence="6" type="ORF">K490DRAFT_56763</name>
</gene>
<protein>
    <submittedName>
        <fullName evidence="6">Monooxygenase</fullName>
    </submittedName>
</protein>
<dbReference type="Pfam" id="PF01494">
    <property type="entry name" value="FAD_binding_3"/>
    <property type="match status" value="1"/>
</dbReference>
<keyword evidence="4" id="KW-0560">Oxidoreductase</keyword>
<evidence type="ECO:0000259" key="5">
    <source>
        <dbReference type="Pfam" id="PF01494"/>
    </source>
</evidence>
<dbReference type="OrthoDB" id="10016252at2759"/>
<dbReference type="AlphaFoldDB" id="A0A9P4HTE5"/>
<organism evidence="6 7">
    <name type="scientific">Saccharata proteae CBS 121410</name>
    <dbReference type="NCBI Taxonomy" id="1314787"/>
    <lineage>
        <taxon>Eukaryota</taxon>
        <taxon>Fungi</taxon>
        <taxon>Dikarya</taxon>
        <taxon>Ascomycota</taxon>
        <taxon>Pezizomycotina</taxon>
        <taxon>Dothideomycetes</taxon>
        <taxon>Dothideomycetes incertae sedis</taxon>
        <taxon>Botryosphaeriales</taxon>
        <taxon>Saccharataceae</taxon>
        <taxon>Saccharata</taxon>
    </lineage>
</organism>
<dbReference type="Gene3D" id="3.50.50.60">
    <property type="entry name" value="FAD/NAD(P)-binding domain"/>
    <property type="match status" value="1"/>
</dbReference>
<evidence type="ECO:0000256" key="4">
    <source>
        <dbReference type="ARBA" id="ARBA00023002"/>
    </source>
</evidence>
<evidence type="ECO:0000256" key="2">
    <source>
        <dbReference type="ARBA" id="ARBA00022630"/>
    </source>
</evidence>
<dbReference type="GO" id="GO:0016709">
    <property type="term" value="F:oxidoreductase activity, acting on paired donors, with incorporation or reduction of molecular oxygen, NAD(P)H as one donor, and incorporation of one atom of oxygen"/>
    <property type="evidence" value="ECO:0007669"/>
    <property type="project" value="UniProtKB-ARBA"/>
</dbReference>
<dbReference type="PRINTS" id="PR00420">
    <property type="entry name" value="RNGMNOXGNASE"/>
</dbReference>
<reference evidence="6" key="1">
    <citation type="journal article" date="2020" name="Stud. Mycol.">
        <title>101 Dothideomycetes genomes: a test case for predicting lifestyles and emergence of pathogens.</title>
        <authorList>
            <person name="Haridas S."/>
            <person name="Albert R."/>
            <person name="Binder M."/>
            <person name="Bloem J."/>
            <person name="Labutti K."/>
            <person name="Salamov A."/>
            <person name="Andreopoulos B."/>
            <person name="Baker S."/>
            <person name="Barry K."/>
            <person name="Bills G."/>
            <person name="Bluhm B."/>
            <person name="Cannon C."/>
            <person name="Castanera R."/>
            <person name="Culley D."/>
            <person name="Daum C."/>
            <person name="Ezra D."/>
            <person name="Gonzalez J."/>
            <person name="Henrissat B."/>
            <person name="Kuo A."/>
            <person name="Liang C."/>
            <person name="Lipzen A."/>
            <person name="Lutzoni F."/>
            <person name="Magnuson J."/>
            <person name="Mondo S."/>
            <person name="Nolan M."/>
            <person name="Ohm R."/>
            <person name="Pangilinan J."/>
            <person name="Park H.-J."/>
            <person name="Ramirez L."/>
            <person name="Alfaro M."/>
            <person name="Sun H."/>
            <person name="Tritt A."/>
            <person name="Yoshinaga Y."/>
            <person name="Zwiers L.-H."/>
            <person name="Turgeon B."/>
            <person name="Goodwin S."/>
            <person name="Spatafora J."/>
            <person name="Crous P."/>
            <person name="Grigoriev I."/>
        </authorList>
    </citation>
    <scope>NUCLEOTIDE SEQUENCE</scope>
    <source>
        <strain evidence="6">CBS 121410</strain>
    </source>
</reference>
<name>A0A9P4HTE5_9PEZI</name>
<keyword evidence="6" id="KW-0503">Monooxygenase</keyword>
<evidence type="ECO:0000313" key="7">
    <source>
        <dbReference type="Proteomes" id="UP000799776"/>
    </source>
</evidence>
<keyword evidence="7" id="KW-1185">Reference proteome</keyword>
<dbReference type="InterPro" id="IPR002938">
    <property type="entry name" value="FAD-bd"/>
</dbReference>
<proteinExistence type="predicted"/>
<dbReference type="InterPro" id="IPR036188">
    <property type="entry name" value="FAD/NAD-bd_sf"/>
</dbReference>
<dbReference type="Proteomes" id="UP000799776">
    <property type="component" value="Unassembled WGS sequence"/>
</dbReference>
<dbReference type="Gene3D" id="3.30.9.10">
    <property type="entry name" value="D-Amino Acid Oxidase, subunit A, domain 2"/>
    <property type="match status" value="1"/>
</dbReference>
<feature type="domain" description="FAD-binding" evidence="5">
    <location>
        <begin position="8"/>
        <end position="341"/>
    </location>
</feature>
<dbReference type="EMBL" id="ML978719">
    <property type="protein sequence ID" value="KAF2087670.1"/>
    <property type="molecule type" value="Genomic_DNA"/>
</dbReference>
<dbReference type="SUPFAM" id="SSF54373">
    <property type="entry name" value="FAD-linked reductases, C-terminal domain"/>
    <property type="match status" value="1"/>
</dbReference>
<dbReference type="PANTHER" id="PTHR43004:SF19">
    <property type="entry name" value="BINDING MONOOXYGENASE, PUTATIVE (JCVI)-RELATED"/>
    <property type="match status" value="1"/>
</dbReference>
<accession>A0A9P4HTE5</accession>
<evidence type="ECO:0000256" key="1">
    <source>
        <dbReference type="ARBA" id="ARBA00001974"/>
    </source>
</evidence>
<keyword evidence="3" id="KW-0274">FAD</keyword>
<comment type="cofactor">
    <cofactor evidence="1">
        <name>FAD</name>
        <dbReference type="ChEBI" id="CHEBI:57692"/>
    </cofactor>
</comment>
<dbReference type="InterPro" id="IPR050641">
    <property type="entry name" value="RIFMO-like"/>
</dbReference>
<comment type="caution">
    <text evidence="6">The sequence shown here is derived from an EMBL/GenBank/DDBJ whole genome shotgun (WGS) entry which is preliminary data.</text>
</comment>
<dbReference type="GO" id="GO:0071949">
    <property type="term" value="F:FAD binding"/>
    <property type="evidence" value="ECO:0007669"/>
    <property type="project" value="InterPro"/>
</dbReference>
<dbReference type="PANTHER" id="PTHR43004">
    <property type="entry name" value="TRK SYSTEM POTASSIUM UPTAKE PROTEIN"/>
    <property type="match status" value="1"/>
</dbReference>